<keyword evidence="4" id="KW-0575">Peroxidase</keyword>
<comment type="caution">
    <text evidence="4">The sequence shown here is derived from an EMBL/GenBank/DDBJ whole genome shotgun (WGS) entry which is preliminary data.</text>
</comment>
<dbReference type="GO" id="GO:0004601">
    <property type="term" value="F:peroxidase activity"/>
    <property type="evidence" value="ECO:0007669"/>
    <property type="project" value="UniProtKB-KW"/>
</dbReference>
<evidence type="ECO:0000313" key="4">
    <source>
        <dbReference type="EMBL" id="GGP18839.1"/>
    </source>
</evidence>
<dbReference type="Gene3D" id="1.10.640.10">
    <property type="entry name" value="Haem peroxidase domain superfamily, animal type"/>
    <property type="match status" value="1"/>
</dbReference>
<sequence length="570" mass="62130">MANDNLAHGASTAAVPLTARELPSHRIPFTRLKGFENQGQTADLAALAELAKSMASDPDEVKDGPDPEENLWVPAGYTYFGQFVDHDLTFDSTSSLDPADKNRLPSNLRTPRFDLDCVYGDGPDAQPYMYAPDGATLLDGSFPETSSSGKETSNGNPWDLFRGPTGRAIIGDKRNDENSIVCQIQLGFIRYHNAIVQRLNGEDPGTWVVPDNLFESARAEVRWTYQLLLIHDFLPRIIDASVLAPFTGSKAERESVYKLYPDDQYTDAFGDVTRRRGNLPLEFVGAAYRFGHSGVRTGYRLNKHTKLSIFPGSKDLSGEESLLGFDPLPRSHVIDDWGRFLTYTAPGKDKDGTDIHTITGRKAGTDVPDPHVKLQYAYKIDTNLVDPLSVLPPAVAGGAAGEAARAVTDQPDPQRPSLALLNLLRGNVYQLPSGQAIANALQLTPLANELKVREDAAEDGKFKWGAVPSALASQTPLWFYILAEAQAAHVFKKLGSAASFDEDELLNGEGALTQLGPVGGRIIAEVFYGLLDSDPDSVFNAAAPHWKPRILSAGESVADVRLRRLLEFKA</sequence>
<accession>A0ABQ2P5Q7</accession>
<keyword evidence="2" id="KW-0964">Secreted</keyword>
<comment type="subcellular location">
    <subcellularLocation>
        <location evidence="1">Secreted</location>
    </subcellularLocation>
</comment>
<dbReference type="RefSeq" id="WP_188702492.1">
    <property type="nucleotide sequence ID" value="NZ_BMLX01000001.1"/>
</dbReference>
<name>A0ABQ2P5Q7_9NEIS</name>
<organism evidence="4 5">
    <name type="scientific">Silvimonas iriomotensis</name>
    <dbReference type="NCBI Taxonomy" id="449662"/>
    <lineage>
        <taxon>Bacteria</taxon>
        <taxon>Pseudomonadati</taxon>
        <taxon>Pseudomonadota</taxon>
        <taxon>Betaproteobacteria</taxon>
        <taxon>Neisseriales</taxon>
        <taxon>Chitinibacteraceae</taxon>
        <taxon>Silvimonas</taxon>
    </lineage>
</organism>
<dbReference type="SUPFAM" id="SSF48113">
    <property type="entry name" value="Heme-dependent peroxidases"/>
    <property type="match status" value="1"/>
</dbReference>
<dbReference type="PANTHER" id="PTHR11475:SF4">
    <property type="entry name" value="CHORION PEROXIDASE"/>
    <property type="match status" value="1"/>
</dbReference>
<dbReference type="InterPro" id="IPR037120">
    <property type="entry name" value="Haem_peroxidase_sf_animal"/>
</dbReference>
<keyword evidence="5" id="KW-1185">Reference proteome</keyword>
<reference evidence="5" key="1">
    <citation type="journal article" date="2019" name="Int. J. Syst. Evol. Microbiol.">
        <title>The Global Catalogue of Microorganisms (GCM) 10K type strain sequencing project: providing services to taxonomists for standard genome sequencing and annotation.</title>
        <authorList>
            <consortium name="The Broad Institute Genomics Platform"/>
            <consortium name="The Broad Institute Genome Sequencing Center for Infectious Disease"/>
            <person name="Wu L."/>
            <person name="Ma J."/>
        </authorList>
    </citation>
    <scope>NUCLEOTIDE SEQUENCE [LARGE SCALE GENOMIC DNA]</scope>
    <source>
        <strain evidence="5">CGMCC 1.8859</strain>
    </source>
</reference>
<keyword evidence="3" id="KW-0325">Glycoprotein</keyword>
<protein>
    <submittedName>
        <fullName evidence="4">Heme peroxidase</fullName>
    </submittedName>
</protein>
<dbReference type="InterPro" id="IPR019791">
    <property type="entry name" value="Haem_peroxidase_animal"/>
</dbReference>
<dbReference type="Pfam" id="PF03098">
    <property type="entry name" value="An_peroxidase"/>
    <property type="match status" value="1"/>
</dbReference>
<dbReference type="PANTHER" id="PTHR11475">
    <property type="entry name" value="OXIDASE/PEROXIDASE"/>
    <property type="match status" value="1"/>
</dbReference>
<proteinExistence type="predicted"/>
<evidence type="ECO:0000256" key="2">
    <source>
        <dbReference type="ARBA" id="ARBA00022525"/>
    </source>
</evidence>
<evidence type="ECO:0000256" key="1">
    <source>
        <dbReference type="ARBA" id="ARBA00004613"/>
    </source>
</evidence>
<dbReference type="EMBL" id="BMLX01000001">
    <property type="protein sequence ID" value="GGP18839.1"/>
    <property type="molecule type" value="Genomic_DNA"/>
</dbReference>
<dbReference type="PROSITE" id="PS50292">
    <property type="entry name" value="PEROXIDASE_3"/>
    <property type="match status" value="1"/>
</dbReference>
<gene>
    <name evidence="4" type="ORF">GCM10010970_07650</name>
</gene>
<evidence type="ECO:0000313" key="5">
    <source>
        <dbReference type="Proteomes" id="UP000637267"/>
    </source>
</evidence>
<dbReference type="Proteomes" id="UP000637267">
    <property type="component" value="Unassembled WGS sequence"/>
</dbReference>
<evidence type="ECO:0000256" key="3">
    <source>
        <dbReference type="ARBA" id="ARBA00023180"/>
    </source>
</evidence>
<keyword evidence="4" id="KW-0560">Oxidoreductase</keyword>
<dbReference type="InterPro" id="IPR010255">
    <property type="entry name" value="Haem_peroxidase_sf"/>
</dbReference>